<dbReference type="GO" id="GO:0046872">
    <property type="term" value="F:metal ion binding"/>
    <property type="evidence" value="ECO:0007669"/>
    <property type="project" value="UniProtKB-KW"/>
</dbReference>
<feature type="domain" description="Metallo-beta-lactamase" evidence="5">
    <location>
        <begin position="46"/>
        <end position="249"/>
    </location>
</feature>
<comment type="similarity">
    <text evidence="1">Belongs to the metallo-beta-lactamase superfamily.</text>
</comment>
<dbReference type="EMBL" id="CP078073">
    <property type="protein sequence ID" value="QXL89990.1"/>
    <property type="molecule type" value="Genomic_DNA"/>
</dbReference>
<keyword evidence="2" id="KW-0479">Metal-binding</keyword>
<evidence type="ECO:0000313" key="6">
    <source>
        <dbReference type="EMBL" id="MBY4892882.1"/>
    </source>
</evidence>
<evidence type="ECO:0000256" key="4">
    <source>
        <dbReference type="ARBA" id="ARBA00022833"/>
    </source>
</evidence>
<accession>A0A975YI23</accession>
<dbReference type="Proteomes" id="UP000693972">
    <property type="component" value="Unassembled WGS sequence"/>
</dbReference>
<dbReference type="CDD" id="cd07720">
    <property type="entry name" value="OPHC2-like_MBL-fold"/>
    <property type="match status" value="1"/>
</dbReference>
<protein>
    <submittedName>
        <fullName evidence="7">MBL fold metallo-hydrolase</fullName>
    </submittedName>
</protein>
<keyword evidence="4" id="KW-0862">Zinc</keyword>
<name>A0A975YI23_9RHOB</name>
<evidence type="ECO:0000256" key="1">
    <source>
        <dbReference type="ARBA" id="ARBA00007749"/>
    </source>
</evidence>
<dbReference type="InterPro" id="IPR001279">
    <property type="entry name" value="Metallo-B-lactamas"/>
</dbReference>
<dbReference type="SUPFAM" id="SSF56281">
    <property type="entry name" value="Metallo-hydrolase/oxidoreductase"/>
    <property type="match status" value="1"/>
</dbReference>
<proteinExistence type="inferred from homology"/>
<sequence>MQLVTLSDGNLTLPANLVFAPVADRDLLSVVAPLGIEDLTAPLTPPCNVTLIRDGARTILFDCGAGPAFQASAGRLLDALSAEGLSPDDVTDLVFTHAHPDHLWGVLDDFDEPMFLNATHWIGREERDYWTAPDTVDTIGADRTAFAVGAARRLSAIEGALETFEDGQEILPGIAAHLTQGHTPGHVSFEVANGGQTAMIIGDAIANDHIALARPDWPAGSDQDQEIGAQTRRRLVERLADEDIIAVGFHLSNGGVGRVERTADGFRFNPQV</sequence>
<evidence type="ECO:0000259" key="5">
    <source>
        <dbReference type="SMART" id="SM00849"/>
    </source>
</evidence>
<dbReference type="InterPro" id="IPR051013">
    <property type="entry name" value="MBL_superfamily_lactonases"/>
</dbReference>
<dbReference type="PANTHER" id="PTHR42978">
    <property type="entry name" value="QUORUM-QUENCHING LACTONASE YTNP-RELATED-RELATED"/>
    <property type="match status" value="1"/>
</dbReference>
<evidence type="ECO:0000313" key="8">
    <source>
        <dbReference type="Proteomes" id="UP000693972"/>
    </source>
</evidence>
<dbReference type="Gene3D" id="3.60.15.10">
    <property type="entry name" value="Ribonuclease Z/Hydroxyacylglutathione hydrolase-like"/>
    <property type="match status" value="1"/>
</dbReference>
<dbReference type="SMART" id="SM00849">
    <property type="entry name" value="Lactamase_B"/>
    <property type="match status" value="1"/>
</dbReference>
<evidence type="ECO:0000256" key="3">
    <source>
        <dbReference type="ARBA" id="ARBA00022801"/>
    </source>
</evidence>
<dbReference type="GO" id="GO:0016787">
    <property type="term" value="F:hydrolase activity"/>
    <property type="evidence" value="ECO:0007669"/>
    <property type="project" value="UniProtKB-KW"/>
</dbReference>
<evidence type="ECO:0000256" key="2">
    <source>
        <dbReference type="ARBA" id="ARBA00022723"/>
    </source>
</evidence>
<gene>
    <name evidence="6" type="ORF">KUL25_08915</name>
    <name evidence="7" type="ORF">KUL25_08920</name>
</gene>
<dbReference type="InterPro" id="IPR036866">
    <property type="entry name" value="RibonucZ/Hydroxyglut_hydro"/>
</dbReference>
<reference evidence="7 8" key="1">
    <citation type="submission" date="2021-07" db="EMBL/GenBank/DDBJ databases">
        <title>Karlodiniumbacter phycospheric gen. nov., sp. nov., a phycosphere bacterium isolated from karlodinium veneficum.</title>
        <authorList>
            <person name="Peng Y."/>
            <person name="Jiang L."/>
            <person name="Lee J."/>
        </authorList>
    </citation>
    <scope>NUCLEOTIDE SEQUENCE</scope>
    <source>
        <strain evidence="7 8">N5</strain>
    </source>
</reference>
<keyword evidence="3" id="KW-0378">Hydrolase</keyword>
<dbReference type="AlphaFoldDB" id="A0A975YI23"/>
<dbReference type="PANTHER" id="PTHR42978:SF6">
    <property type="entry name" value="QUORUM-QUENCHING LACTONASE YTNP-RELATED"/>
    <property type="match status" value="1"/>
</dbReference>
<organism evidence="7">
    <name type="scientific">Gymnodinialimonas phycosphaerae</name>
    <dbReference type="NCBI Taxonomy" id="2841589"/>
    <lineage>
        <taxon>Bacteria</taxon>
        <taxon>Pseudomonadati</taxon>
        <taxon>Pseudomonadota</taxon>
        <taxon>Alphaproteobacteria</taxon>
        <taxon>Rhodobacterales</taxon>
        <taxon>Paracoccaceae</taxon>
        <taxon>Gymnodinialimonas</taxon>
    </lineage>
</organism>
<evidence type="ECO:0000313" key="7">
    <source>
        <dbReference type="EMBL" id="QXL89990.1"/>
    </source>
</evidence>
<dbReference type="EMBL" id="JAIMBW010000001">
    <property type="protein sequence ID" value="MBY4892882.1"/>
    <property type="molecule type" value="Genomic_DNA"/>
</dbReference>
<dbReference type="Pfam" id="PF00753">
    <property type="entry name" value="Lactamase_B"/>
    <property type="match status" value="1"/>
</dbReference>
<keyword evidence="8" id="KW-1185">Reference proteome</keyword>